<evidence type="ECO:0000256" key="1">
    <source>
        <dbReference type="ARBA" id="ARBA00034120"/>
    </source>
</evidence>
<dbReference type="RefSeq" id="WP_323453997.1">
    <property type="nucleotide sequence ID" value="NZ_JAYFUI010000187.1"/>
</dbReference>
<dbReference type="PANTHER" id="PTHR34047:SF8">
    <property type="entry name" value="PROTEIN YKFC"/>
    <property type="match status" value="1"/>
</dbReference>
<dbReference type="PROSITE" id="PS50878">
    <property type="entry name" value="RT_POL"/>
    <property type="match status" value="1"/>
</dbReference>
<name>A0ABU5VJA2_9PSED</name>
<comment type="caution">
    <text evidence="3">The sequence shown here is derived from an EMBL/GenBank/DDBJ whole genome shotgun (WGS) entry which is preliminary data.</text>
</comment>
<proteinExistence type="inferred from homology"/>
<comment type="similarity">
    <text evidence="1">Belongs to the bacterial reverse transcriptase family.</text>
</comment>
<organism evidence="3 4">
    <name type="scientific">Pseudomonas machongensis</name>
    <dbReference type="NCBI Taxonomy" id="3110229"/>
    <lineage>
        <taxon>Bacteria</taxon>
        <taxon>Pseudomonadati</taxon>
        <taxon>Pseudomonadota</taxon>
        <taxon>Gammaproteobacteria</taxon>
        <taxon>Pseudomonadales</taxon>
        <taxon>Pseudomonadaceae</taxon>
        <taxon>Pseudomonas</taxon>
    </lineage>
</organism>
<dbReference type="InterPro" id="IPR051083">
    <property type="entry name" value="GrpII_Intron_Splice-Mob/Def"/>
</dbReference>
<keyword evidence="3" id="KW-0808">Transferase</keyword>
<keyword evidence="3" id="KW-0695">RNA-directed DNA polymerase</keyword>
<feature type="domain" description="Reverse transcriptase" evidence="2">
    <location>
        <begin position="51"/>
        <end position="278"/>
    </location>
</feature>
<accession>A0ABU5VJA2</accession>
<keyword evidence="4" id="KW-1185">Reference proteome</keyword>
<dbReference type="PANTHER" id="PTHR34047">
    <property type="entry name" value="NUCLEAR INTRON MATURASE 1, MITOCHONDRIAL-RELATED"/>
    <property type="match status" value="1"/>
</dbReference>
<protein>
    <submittedName>
        <fullName evidence="3">Reverse transcriptase domain-containing protein</fullName>
    </submittedName>
</protein>
<dbReference type="InterPro" id="IPR043502">
    <property type="entry name" value="DNA/RNA_pol_sf"/>
</dbReference>
<keyword evidence="3" id="KW-0548">Nucleotidyltransferase</keyword>
<evidence type="ECO:0000313" key="3">
    <source>
        <dbReference type="EMBL" id="MEA5673444.1"/>
    </source>
</evidence>
<dbReference type="SUPFAM" id="SSF56672">
    <property type="entry name" value="DNA/RNA polymerases"/>
    <property type="match status" value="1"/>
</dbReference>
<reference evidence="3 4" key="1">
    <citation type="submission" date="2023-12" db="EMBL/GenBank/DDBJ databases">
        <title>Pseudomonas machongensis sp. nov., isolated from wilted pepper plants (Capsicum annuum).</title>
        <authorList>
            <person name="Qiu M."/>
            <person name="Li Y."/>
            <person name="Liu Q."/>
            <person name="Zhang X."/>
            <person name="Huang Y."/>
            <person name="Guo R."/>
            <person name="Hu M."/>
            <person name="Zhou J."/>
            <person name="Zhou X."/>
        </authorList>
    </citation>
    <scope>NUCLEOTIDE SEQUENCE [LARGE SCALE GENOMIC DNA]</scope>
    <source>
        <strain evidence="3 4">MH2</strain>
    </source>
</reference>
<evidence type="ECO:0000259" key="2">
    <source>
        <dbReference type="PROSITE" id="PS50878"/>
    </source>
</evidence>
<dbReference type="GO" id="GO:0003964">
    <property type="term" value="F:RNA-directed DNA polymerase activity"/>
    <property type="evidence" value="ECO:0007669"/>
    <property type="project" value="UniProtKB-KW"/>
</dbReference>
<dbReference type="Proteomes" id="UP001302573">
    <property type="component" value="Unassembled WGS sequence"/>
</dbReference>
<evidence type="ECO:0000313" key="4">
    <source>
        <dbReference type="Proteomes" id="UP001302573"/>
    </source>
</evidence>
<dbReference type="Pfam" id="PF00078">
    <property type="entry name" value="RVT_1"/>
    <property type="match status" value="1"/>
</dbReference>
<dbReference type="EMBL" id="JAYFUI010000187">
    <property type="protein sequence ID" value="MEA5673444.1"/>
    <property type="molecule type" value="Genomic_DNA"/>
</dbReference>
<sequence length="454" mass="51466">MSASSTFNRKFSKRSLSEIYKNRIKNSGAIGIDRVRPANIEKTLKSEVEFISERVKSGAFKFTPYKEKLILKGATSCPRQISIPTARDRIVLRALCDSLAVIFPESKLALPQTVIESLSAALASGKYSEYIKVDLQKFYPSIPHELIEKSIKNKIRKVEFRELINAAITTATVPEAKGGKNAPKNMRGIPQGLAISNILAETALQTIDCKYKSDNTIWFKRYVDDILILTTRGRSADIADQIIDDLKRLGLSPHAIEAGSKSKIDKLSVPFDFLGYEIDKNQIQIKQSSILRFESSLANILTAYRHRLAAARSKKDKERAVAYCSWKLNLRITGCILEGKRLGWVAYFSQISTTTQLRSINHTISKLIERAGLTGKIKLKSLIKTFYELKHGEKQEHKYIPNFDNMTIGQKRERLKMWYGDLVDKFSDSKVERLLMIKIKKAVRELEEDIAQKS</sequence>
<dbReference type="InterPro" id="IPR000477">
    <property type="entry name" value="RT_dom"/>
</dbReference>
<gene>
    <name evidence="3" type="ORF">VA602_19175</name>
</gene>